<feature type="region of interest" description="Disordered" evidence="1">
    <location>
        <begin position="228"/>
        <end position="266"/>
    </location>
</feature>
<dbReference type="InterPro" id="IPR006477">
    <property type="entry name" value="Yir_bir_cir"/>
</dbReference>
<evidence type="ECO:0008006" key="4">
    <source>
        <dbReference type="Google" id="ProtNLM"/>
    </source>
</evidence>
<organism evidence="2 3">
    <name type="scientific">Plasmodium vinckei vinckei</name>
    <dbReference type="NCBI Taxonomy" id="54757"/>
    <lineage>
        <taxon>Eukaryota</taxon>
        <taxon>Sar</taxon>
        <taxon>Alveolata</taxon>
        <taxon>Apicomplexa</taxon>
        <taxon>Aconoidasida</taxon>
        <taxon>Haemosporida</taxon>
        <taxon>Plasmodiidae</taxon>
        <taxon>Plasmodium</taxon>
        <taxon>Plasmodium (Vinckeia)</taxon>
    </lineage>
</organism>
<name>A0A081ID85_PLAVN</name>
<gene>
    <name evidence="2" type="ORF">YYE_03743</name>
</gene>
<dbReference type="EMBL" id="KL446951">
    <property type="protein sequence ID" value="KEG01643.1"/>
    <property type="molecule type" value="Genomic_DNA"/>
</dbReference>
<dbReference type="NCBIfam" id="TIGR01590">
    <property type="entry name" value="yir-bir-cir_Pla"/>
    <property type="match status" value="2"/>
</dbReference>
<protein>
    <recommendedName>
        <fullName evidence="4">PIR protein CIR protein</fullName>
    </recommendedName>
</protein>
<dbReference type="Pfam" id="PF06022">
    <property type="entry name" value="Cir_Bir_Yir"/>
    <property type="match status" value="2"/>
</dbReference>
<evidence type="ECO:0000313" key="2">
    <source>
        <dbReference type="EMBL" id="KEG01643.1"/>
    </source>
</evidence>
<sequence length="546" mass="63247">MAKSNYSIKDVYNEIFKINNYFYKGEKGQLILDEQHGSIHKYCNDGNTTGNGKCDNDYLKMASSGVIHLLTNLKKYGLENDKLAEYAILWLSYKLNENQKYINTKLNDFYNSYIDTNEFYNNNIKDNDLTYKKIIDNNRDLMDIKEISKFNDPFGILLTLYYVINQKYWKCTTYSDYPQKFVNQFNVLNNDPKNIEKSSYNKLLSRLSDDYKNLKKIYHDKVKSCDFPDLPPLSPQKSSVEKSVDSPGKGVEQTLGESPEGTSSSSSILNTVIPGLSAFFAIPVFLGVAYKVNNKELKTIILYKTSNPNIKDLYKEIFTIDNYFGEDNTGQLKVNTQHTSIDKYCHSWRNSGKGNCDCYFQLASCGFIYLLENLKKYGLDDDKLAEYAILWLSYKLNTAPDGCGMNLVNFYTEYIEKNNYYNEKIKDNGSTTYKGIIDKKKDLMNMNNNEISKFNDMFYTLFFSYFVIDYNNFECASYLKFANQFVKYFQELNNDSNNIKDSLFNQILSTLSNDYNNLKNIYENKSCEISPIPKLNPKSPVENSGQ</sequence>
<proteinExistence type="predicted"/>
<reference evidence="2 3" key="1">
    <citation type="submission" date="2013-02" db="EMBL/GenBank/DDBJ databases">
        <title>The Genome Sequence of Plasmodium vinckei vinckei.</title>
        <authorList>
            <consortium name="The Broad Institute Genome Sequencing Platform"/>
            <consortium name="The Broad Institute Genome Sequencing Center for Infectious Disease"/>
            <person name="Neafsey D."/>
            <person name="Cheeseman I."/>
            <person name="Volkman S."/>
            <person name="Adams J."/>
            <person name="Walker B."/>
            <person name="Young S.K."/>
            <person name="Zeng Q."/>
            <person name="Gargeya S."/>
            <person name="Fitzgerald M."/>
            <person name="Haas B."/>
            <person name="Abouelleil A."/>
            <person name="Alvarado L."/>
            <person name="Arachchi H.M."/>
            <person name="Berlin A.M."/>
            <person name="Chapman S.B."/>
            <person name="Dewar J."/>
            <person name="Goldberg J."/>
            <person name="Griggs A."/>
            <person name="Gujja S."/>
            <person name="Hansen M."/>
            <person name="Howarth C."/>
            <person name="Imamovic A."/>
            <person name="Larimer J."/>
            <person name="McCowan C."/>
            <person name="Murphy C."/>
            <person name="Neiman D."/>
            <person name="Pearson M."/>
            <person name="Priest M."/>
            <person name="Roberts A."/>
            <person name="Saif S."/>
            <person name="Shea T."/>
            <person name="Sisk P."/>
            <person name="Sykes S."/>
            <person name="Wortman J."/>
            <person name="Nusbaum C."/>
            <person name="Birren B."/>
        </authorList>
    </citation>
    <scope>NUCLEOTIDE SEQUENCE [LARGE SCALE GENOMIC DNA]</scope>
    <source>
        <strain evidence="3">vinckei</strain>
    </source>
</reference>
<evidence type="ECO:0000313" key="3">
    <source>
        <dbReference type="Proteomes" id="UP000030681"/>
    </source>
</evidence>
<dbReference type="Proteomes" id="UP000030681">
    <property type="component" value="Unassembled WGS sequence"/>
</dbReference>
<feature type="non-terminal residue" evidence="2">
    <location>
        <position position="546"/>
    </location>
</feature>
<evidence type="ECO:0000256" key="1">
    <source>
        <dbReference type="SAM" id="MobiDB-lite"/>
    </source>
</evidence>
<dbReference type="AlphaFoldDB" id="A0A081ID85"/>
<accession>A0A081ID85</accession>